<dbReference type="AlphaFoldDB" id="A0A1F5T5B5"/>
<evidence type="ECO:0000313" key="1">
    <source>
        <dbReference type="EMBL" id="OGF34168.1"/>
    </source>
</evidence>
<sequence>MGGKKHVLIKSSSIHAVHTDFESMWEYVWLVFKAGRKPVHLGPTMHARSMVEYEIRGAIDSIEELEQKLAVGEKKTMTSIVTDPAPEDVFEIDNAEMLEHYRHELTFWQGIEARLATGNAFALDESHESGCPDIFVNAEFLTRANIEAGLEYYLRAKEYLKPGSAPKFHWQRPKILCRSCTD</sequence>
<organism evidence="1 2">
    <name type="scientific">Candidatus Falkowbacteria bacterium RIFOXYC2_FULL_48_21</name>
    <dbReference type="NCBI Taxonomy" id="1798005"/>
    <lineage>
        <taxon>Bacteria</taxon>
        <taxon>Candidatus Falkowiibacteriota</taxon>
    </lineage>
</organism>
<name>A0A1F5T5B5_9BACT</name>
<accession>A0A1F5T5B5</accession>
<dbReference type="EMBL" id="MFGM01000081">
    <property type="protein sequence ID" value="OGF34168.1"/>
    <property type="molecule type" value="Genomic_DNA"/>
</dbReference>
<reference evidence="1 2" key="1">
    <citation type="journal article" date="2016" name="Nat. Commun.">
        <title>Thousands of microbial genomes shed light on interconnected biogeochemical processes in an aquifer system.</title>
        <authorList>
            <person name="Anantharaman K."/>
            <person name="Brown C.T."/>
            <person name="Hug L.A."/>
            <person name="Sharon I."/>
            <person name="Castelle C.J."/>
            <person name="Probst A.J."/>
            <person name="Thomas B.C."/>
            <person name="Singh A."/>
            <person name="Wilkins M.J."/>
            <person name="Karaoz U."/>
            <person name="Brodie E.L."/>
            <person name="Williams K.H."/>
            <person name="Hubbard S.S."/>
            <person name="Banfield J.F."/>
        </authorList>
    </citation>
    <scope>NUCLEOTIDE SEQUENCE [LARGE SCALE GENOMIC DNA]</scope>
</reference>
<comment type="caution">
    <text evidence="1">The sequence shown here is derived from an EMBL/GenBank/DDBJ whole genome shotgun (WGS) entry which is preliminary data.</text>
</comment>
<evidence type="ECO:0000313" key="2">
    <source>
        <dbReference type="Proteomes" id="UP000178656"/>
    </source>
</evidence>
<dbReference type="Proteomes" id="UP000178656">
    <property type="component" value="Unassembled WGS sequence"/>
</dbReference>
<proteinExistence type="predicted"/>
<protein>
    <submittedName>
        <fullName evidence="1">Uncharacterized protein</fullName>
    </submittedName>
</protein>
<gene>
    <name evidence="1" type="ORF">A2482_04625</name>
</gene>